<evidence type="ECO:0000256" key="3">
    <source>
        <dbReference type="ARBA" id="ARBA00022692"/>
    </source>
</evidence>
<evidence type="ECO:0000313" key="8">
    <source>
        <dbReference type="EMBL" id="OQP86626.1"/>
    </source>
</evidence>
<dbReference type="EMBL" id="MSPX01000006">
    <property type="protein sequence ID" value="OQP86626.1"/>
    <property type="molecule type" value="Genomic_DNA"/>
</dbReference>
<feature type="transmembrane region" description="Helical" evidence="6">
    <location>
        <begin position="143"/>
        <end position="168"/>
    </location>
</feature>
<dbReference type="EMBL" id="MKIO01000027">
    <property type="protein sequence ID" value="OLP55629.1"/>
    <property type="molecule type" value="Genomic_DNA"/>
</dbReference>
<evidence type="ECO:0000256" key="5">
    <source>
        <dbReference type="ARBA" id="ARBA00023136"/>
    </source>
</evidence>
<keyword evidence="4 6" id="KW-1133">Transmembrane helix</keyword>
<evidence type="ECO:0000313" key="9">
    <source>
        <dbReference type="Proteomes" id="UP000186143"/>
    </source>
</evidence>
<dbReference type="STRING" id="1672749.BJF92_08105"/>
<evidence type="ECO:0000256" key="6">
    <source>
        <dbReference type="SAM" id="Phobius"/>
    </source>
</evidence>
<feature type="transmembrane region" description="Helical" evidence="6">
    <location>
        <begin position="6"/>
        <end position="26"/>
    </location>
</feature>
<proteinExistence type="predicted"/>
<keyword evidence="2" id="KW-1003">Cell membrane</keyword>
<keyword evidence="10" id="KW-1185">Reference proteome</keyword>
<dbReference type="OrthoDB" id="9804822at2"/>
<reference evidence="7 9" key="1">
    <citation type="submission" date="2016-09" db="EMBL/GenBank/DDBJ databases">
        <title>Rhizobium sp. nov., a novel species isolated from the rice rhizosphere.</title>
        <authorList>
            <person name="Zhao J."/>
            <person name="Zhang X."/>
        </authorList>
    </citation>
    <scope>NUCLEOTIDE SEQUENCE [LARGE SCALE GENOMIC DNA]</scope>
    <source>
        <strain evidence="7 9">MH17</strain>
    </source>
</reference>
<dbReference type="PANTHER" id="PTHR30086:SF20">
    <property type="entry name" value="ARGININE EXPORTER PROTEIN ARGO-RELATED"/>
    <property type="match status" value="1"/>
</dbReference>
<feature type="transmembrane region" description="Helical" evidence="6">
    <location>
        <begin position="70"/>
        <end position="88"/>
    </location>
</feature>
<dbReference type="Pfam" id="PF01810">
    <property type="entry name" value="LysE"/>
    <property type="match status" value="1"/>
</dbReference>
<evidence type="ECO:0000256" key="2">
    <source>
        <dbReference type="ARBA" id="ARBA00022475"/>
    </source>
</evidence>
<feature type="transmembrane region" description="Helical" evidence="6">
    <location>
        <begin position="184"/>
        <end position="203"/>
    </location>
</feature>
<feature type="transmembrane region" description="Helical" evidence="6">
    <location>
        <begin position="47"/>
        <end position="64"/>
    </location>
</feature>
<sequence>MPLETLLLFVPACFALNMAFGPNNLLSITLGARHGLRTPLLAATGRLVAFTLMIAIAALGMGAVLTASELAFTVVKIAGAAYLVWLGIKILRAPATVAVDQPEPAGRGLASFMRQEFLVAIGNPKAILIFTAFFPQFVVAGHYWSSFALLGAIFLALELVAIALYAYAGTRLSGVMRHARGLRWINRISGATMIAFGGLLMAARRPAM</sequence>
<comment type="subcellular location">
    <subcellularLocation>
        <location evidence="1">Cell membrane</location>
        <topology evidence="1">Multi-pass membrane protein</topology>
    </subcellularLocation>
</comment>
<keyword evidence="3 6" id="KW-0812">Transmembrane</keyword>
<keyword evidence="5 6" id="KW-0472">Membrane</keyword>
<dbReference type="Proteomes" id="UP000186143">
    <property type="component" value="Unassembled WGS sequence"/>
</dbReference>
<dbReference type="InterPro" id="IPR001123">
    <property type="entry name" value="LeuE-type"/>
</dbReference>
<accession>A0A1Q9AK29</accession>
<dbReference type="PIRSF" id="PIRSF006324">
    <property type="entry name" value="LeuE"/>
    <property type="match status" value="1"/>
</dbReference>
<evidence type="ECO:0000256" key="4">
    <source>
        <dbReference type="ARBA" id="ARBA00022989"/>
    </source>
</evidence>
<feature type="transmembrane region" description="Helical" evidence="6">
    <location>
        <begin position="117"/>
        <end position="137"/>
    </location>
</feature>
<dbReference type="AlphaFoldDB" id="A0A1Q9AK29"/>
<reference evidence="8" key="2">
    <citation type="submission" date="2016-12" db="EMBL/GenBank/DDBJ databases">
        <authorList>
            <person name="Zhang X."/>
            <person name="Zhao J."/>
        </authorList>
    </citation>
    <scope>NUCLEOTIDE SEQUENCE</scope>
    <source>
        <strain evidence="8">RD15</strain>
    </source>
</reference>
<name>A0A1Q9AK29_9HYPH</name>
<protein>
    <submittedName>
        <fullName evidence="7">Lysine transporter LysE</fullName>
    </submittedName>
</protein>
<comment type="caution">
    <text evidence="7">The sequence shown here is derived from an EMBL/GenBank/DDBJ whole genome shotgun (WGS) entry which is preliminary data.</text>
</comment>
<evidence type="ECO:0000256" key="1">
    <source>
        <dbReference type="ARBA" id="ARBA00004651"/>
    </source>
</evidence>
<gene>
    <name evidence="7" type="ORF">BJF92_08105</name>
    <name evidence="8" type="ORF">BTR14_09240</name>
</gene>
<dbReference type="RefSeq" id="WP_075634629.1">
    <property type="nucleotide sequence ID" value="NZ_MKIO01000027.1"/>
</dbReference>
<evidence type="ECO:0000313" key="7">
    <source>
        <dbReference type="EMBL" id="OLP55629.1"/>
    </source>
</evidence>
<dbReference type="GO" id="GO:0015171">
    <property type="term" value="F:amino acid transmembrane transporter activity"/>
    <property type="evidence" value="ECO:0007669"/>
    <property type="project" value="TreeGrafter"/>
</dbReference>
<evidence type="ECO:0000313" key="10">
    <source>
        <dbReference type="Proteomes" id="UP000192652"/>
    </source>
</evidence>
<dbReference type="GO" id="GO:0005886">
    <property type="term" value="C:plasma membrane"/>
    <property type="evidence" value="ECO:0007669"/>
    <property type="project" value="UniProtKB-SubCell"/>
</dbReference>
<dbReference type="PANTHER" id="PTHR30086">
    <property type="entry name" value="ARGININE EXPORTER PROTEIN ARGO"/>
    <property type="match status" value="1"/>
</dbReference>
<reference evidence="8 10" key="3">
    <citation type="journal article" date="2017" name="Antonie Van Leeuwenhoek">
        <title>Rhizobium rhizosphaerae sp. nov., a novel species isolated from rice rhizosphere.</title>
        <authorList>
            <person name="Zhao J.J."/>
            <person name="Zhang J."/>
            <person name="Zhang R.J."/>
            <person name="Zhang C.W."/>
            <person name="Yin H.Q."/>
            <person name="Zhang X.X."/>
        </authorList>
    </citation>
    <scope>NUCLEOTIDE SEQUENCE [LARGE SCALE GENOMIC DNA]</scope>
    <source>
        <strain evidence="8 10">RD15</strain>
    </source>
</reference>
<dbReference type="Proteomes" id="UP000192652">
    <property type="component" value="Unassembled WGS sequence"/>
</dbReference>
<organism evidence="7 9">
    <name type="scientific">Xaviernesmea rhizosphaerae</name>
    <dbReference type="NCBI Taxonomy" id="1672749"/>
    <lineage>
        <taxon>Bacteria</taxon>
        <taxon>Pseudomonadati</taxon>
        <taxon>Pseudomonadota</taxon>
        <taxon>Alphaproteobacteria</taxon>
        <taxon>Hyphomicrobiales</taxon>
        <taxon>Rhizobiaceae</taxon>
        <taxon>Rhizobium/Agrobacterium group</taxon>
        <taxon>Xaviernesmea</taxon>
    </lineage>
</organism>